<evidence type="ECO:0008006" key="4">
    <source>
        <dbReference type="Google" id="ProtNLM"/>
    </source>
</evidence>
<dbReference type="EMBL" id="BMHB01000001">
    <property type="protein sequence ID" value="GGI09971.1"/>
    <property type="molecule type" value="Genomic_DNA"/>
</dbReference>
<evidence type="ECO:0000313" key="3">
    <source>
        <dbReference type="Proteomes" id="UP000626244"/>
    </source>
</evidence>
<evidence type="ECO:0000313" key="2">
    <source>
        <dbReference type="EMBL" id="GGI09971.1"/>
    </source>
</evidence>
<protein>
    <recommendedName>
        <fullName evidence="4">DUF2524 family protein</fullName>
    </recommendedName>
</protein>
<accession>A0A8J3AHX1</accession>
<gene>
    <name evidence="2" type="ORF">GCM10007380_00450</name>
</gene>
<feature type="coiled-coil region" evidence="1">
    <location>
        <begin position="41"/>
        <end position="83"/>
    </location>
</feature>
<evidence type="ECO:0000256" key="1">
    <source>
        <dbReference type="SAM" id="Coils"/>
    </source>
</evidence>
<comment type="caution">
    <text evidence="2">The sequence shown here is derived from an EMBL/GenBank/DDBJ whole genome shotgun (WGS) entry which is preliminary data.</text>
</comment>
<dbReference type="Pfam" id="PF10732">
    <property type="entry name" value="DUF2524"/>
    <property type="match status" value="1"/>
</dbReference>
<organism evidence="2 3">
    <name type="scientific">Gottfriedia solisilvae</name>
    <dbReference type="NCBI Taxonomy" id="1516104"/>
    <lineage>
        <taxon>Bacteria</taxon>
        <taxon>Bacillati</taxon>
        <taxon>Bacillota</taxon>
        <taxon>Bacilli</taxon>
        <taxon>Bacillales</taxon>
        <taxon>Bacillaceae</taxon>
        <taxon>Gottfriedia</taxon>
    </lineage>
</organism>
<proteinExistence type="predicted"/>
<sequence length="89" mass="10627">MPITDRAFGQEQVKQAKAAYDYAVQQLEEGMKQEHYNDIEYSDAQLQLEQAIQQLEQVERLANQENRDEFNRLRRQLVQLQHQMIITPH</sequence>
<dbReference type="Proteomes" id="UP000626244">
    <property type="component" value="Unassembled WGS sequence"/>
</dbReference>
<dbReference type="InterPro" id="IPR019668">
    <property type="entry name" value="Uncharacterised_YtzC"/>
</dbReference>
<keyword evidence="1" id="KW-0175">Coiled coil</keyword>
<reference evidence="3" key="1">
    <citation type="journal article" date="2019" name="Int. J. Syst. Evol. Microbiol.">
        <title>The Global Catalogue of Microorganisms (GCM) 10K type strain sequencing project: providing services to taxonomists for standard genome sequencing and annotation.</title>
        <authorList>
            <consortium name="The Broad Institute Genomics Platform"/>
            <consortium name="The Broad Institute Genome Sequencing Center for Infectious Disease"/>
            <person name="Wu L."/>
            <person name="Ma J."/>
        </authorList>
    </citation>
    <scope>NUCLEOTIDE SEQUENCE [LARGE SCALE GENOMIC DNA]</scope>
    <source>
        <strain evidence="3">CGMCC 1.14993</strain>
    </source>
</reference>
<dbReference type="AlphaFoldDB" id="A0A8J3AHX1"/>
<name>A0A8J3AHX1_9BACI</name>
<keyword evidence="3" id="KW-1185">Reference proteome</keyword>